<evidence type="ECO:0000313" key="1">
    <source>
        <dbReference type="EMBL" id="QSS52565.1"/>
    </source>
</evidence>
<name>A0A8A1LI18_AJEC8</name>
<sequence length="88" mass="10287">MVAHLPHNMGVNPMYCCHNSYFFQALKFLQARRVIFRISWVGGRWVTSTAPLEDLFFFFSKSRQCMNWMCIVLWLVELVIPVGANDSL</sequence>
<dbReference type="AlphaFoldDB" id="A0A8A1LI18"/>
<dbReference type="Proteomes" id="UP000663419">
    <property type="component" value="Chromosome 2"/>
</dbReference>
<proteinExistence type="predicted"/>
<organism evidence="1 2">
    <name type="scientific">Ajellomyces capsulatus (strain H88)</name>
    <name type="common">Darling's disease fungus</name>
    <name type="synonym">Histoplasma capsulatum</name>
    <dbReference type="NCBI Taxonomy" id="544711"/>
    <lineage>
        <taxon>Eukaryota</taxon>
        <taxon>Fungi</taxon>
        <taxon>Dikarya</taxon>
        <taxon>Ascomycota</taxon>
        <taxon>Pezizomycotina</taxon>
        <taxon>Eurotiomycetes</taxon>
        <taxon>Eurotiomycetidae</taxon>
        <taxon>Onygenales</taxon>
        <taxon>Ajellomycetaceae</taxon>
        <taxon>Histoplasma</taxon>
    </lineage>
</organism>
<protein>
    <submittedName>
        <fullName evidence="1">Uncharacterized protein</fullName>
    </submittedName>
</protein>
<accession>A0A8A1LI18</accession>
<reference evidence="1" key="1">
    <citation type="submission" date="2021-01" db="EMBL/GenBank/DDBJ databases">
        <title>Chromosome-level genome assembly of a human fungal pathogen reveals clustering of transcriptionally co-regulated genes.</title>
        <authorList>
            <person name="Voorhies M."/>
            <person name="Cohen S."/>
            <person name="Shea T.P."/>
            <person name="Petrus S."/>
            <person name="Munoz J.F."/>
            <person name="Poplawski S."/>
            <person name="Goldman W.E."/>
            <person name="Michael T."/>
            <person name="Cuomo C.A."/>
            <person name="Sil A."/>
            <person name="Beyhan S."/>
        </authorList>
    </citation>
    <scope>NUCLEOTIDE SEQUENCE</scope>
    <source>
        <strain evidence="1">H88</strain>
    </source>
</reference>
<dbReference type="EMBL" id="CP069103">
    <property type="protein sequence ID" value="QSS52565.1"/>
    <property type="molecule type" value="Genomic_DNA"/>
</dbReference>
<evidence type="ECO:0000313" key="2">
    <source>
        <dbReference type="Proteomes" id="UP000663419"/>
    </source>
</evidence>
<gene>
    <name evidence="1" type="ORF">I7I53_08252</name>
</gene>
<dbReference type="VEuPathDB" id="FungiDB:I7I53_08252"/>